<accession>C7CBK6</accession>
<evidence type="ECO:0000313" key="2">
    <source>
        <dbReference type="EMBL" id="CAX22377.1"/>
    </source>
</evidence>
<dbReference type="EMBL" id="FP103042">
    <property type="protein sequence ID" value="CAX22377.1"/>
    <property type="molecule type" value="Genomic_DNA"/>
</dbReference>
<feature type="region of interest" description="Disordered" evidence="1">
    <location>
        <begin position="78"/>
        <end position="100"/>
    </location>
</feature>
<evidence type="ECO:0000256" key="1">
    <source>
        <dbReference type="SAM" id="MobiDB-lite"/>
    </source>
</evidence>
<organism evidence="2 3">
    <name type="scientific">Methylorubrum extorquens (strain DSM 6343 / CIP 106787 / DM4)</name>
    <name type="common">Methylobacterium extorquens</name>
    <dbReference type="NCBI Taxonomy" id="661410"/>
    <lineage>
        <taxon>Bacteria</taxon>
        <taxon>Pseudomonadati</taxon>
        <taxon>Pseudomonadota</taxon>
        <taxon>Alphaproteobacteria</taxon>
        <taxon>Hyphomicrobiales</taxon>
        <taxon>Methylobacteriaceae</taxon>
        <taxon>Methylorubrum</taxon>
    </lineage>
</organism>
<gene>
    <name evidence="2" type="ORF">METD_I0738</name>
</gene>
<dbReference type="AlphaFoldDB" id="C7CBK6"/>
<evidence type="ECO:0000313" key="3">
    <source>
        <dbReference type="Proteomes" id="UP000008070"/>
    </source>
</evidence>
<dbReference type="KEGG" id="mdi:METDI0738"/>
<proteinExistence type="predicted"/>
<dbReference type="Proteomes" id="UP000008070">
    <property type="component" value="Chromosome"/>
</dbReference>
<sequence length="100" mass="11056">MSANRSVLERPSSCLASCSAIWLGYPSRSASACDPCPPPRWARQASRRPAARVFWGRHKSAMASGLCLAITEMAARRSGGSLRQRNREDRPGLQAEIRWN</sequence>
<name>C7CBK6_METED</name>
<protein>
    <submittedName>
        <fullName evidence="2">Uncharacterized protein</fullName>
    </submittedName>
</protein>
<dbReference type="HOGENOM" id="CLU_2302567_0_0_5"/>
<reference evidence="3" key="1">
    <citation type="journal article" date="2009" name="PLoS ONE">
        <title>Methylobacterium genome sequences: a reference blueprint to investigate microbial metabolism of C1 compounds from natural and industrial sources.</title>
        <authorList>
            <person name="Vuilleumier S."/>
            <person name="Chistoserdova L."/>
            <person name="Lee M.-C."/>
            <person name="Bringel F."/>
            <person name="Lajus A."/>
            <person name="Zhou Y."/>
            <person name="Gourion B."/>
            <person name="Barbe V."/>
            <person name="Chang J."/>
            <person name="Cruveiller S."/>
            <person name="Dossat C."/>
            <person name="Gillett W."/>
            <person name="Gruffaz C."/>
            <person name="Haugen E."/>
            <person name="Hourcade E."/>
            <person name="Levy R."/>
            <person name="Mangenot S."/>
            <person name="Muller E."/>
            <person name="Nadalig T."/>
            <person name="Pagni M."/>
            <person name="Penny C."/>
            <person name="Peyraud R."/>
            <person name="Robinson D.G."/>
            <person name="Roche D."/>
            <person name="Rouy Z."/>
            <person name="Saenampechek C."/>
            <person name="Salvignol G."/>
            <person name="Vallenet D."/>
            <person name="Wu Z."/>
            <person name="Marx C.J."/>
            <person name="Vorholt J.A."/>
            <person name="Olson M.V."/>
            <person name="Kaul R."/>
            <person name="Weissenbach J."/>
            <person name="Medigue C."/>
            <person name="Lidstrom M.E."/>
        </authorList>
    </citation>
    <scope>NUCLEOTIDE SEQUENCE [LARGE SCALE GENOMIC DNA]</scope>
    <source>
        <strain evidence="3">DSM 6343 / CIP 106787 / DM4</strain>
    </source>
</reference>